<dbReference type="GeneID" id="19298420"/>
<dbReference type="RefSeq" id="XP_007869447.1">
    <property type="nucleotide sequence ID" value="XM_007871256.1"/>
</dbReference>
<name>S7RDI5_GLOTA</name>
<dbReference type="AlphaFoldDB" id="S7RDI5"/>
<feature type="region of interest" description="Disordered" evidence="1">
    <location>
        <begin position="1"/>
        <end position="64"/>
    </location>
</feature>
<feature type="compositionally biased region" description="Basic and acidic residues" evidence="1">
    <location>
        <begin position="1"/>
        <end position="51"/>
    </location>
</feature>
<evidence type="ECO:0000313" key="3">
    <source>
        <dbReference type="Proteomes" id="UP000030669"/>
    </source>
</evidence>
<dbReference type="OMA" id="QRMDVEA"/>
<dbReference type="STRING" id="670483.S7RDI5"/>
<protein>
    <submittedName>
        <fullName evidence="2">Uncharacterized protein</fullName>
    </submittedName>
</protein>
<proteinExistence type="predicted"/>
<dbReference type="eggNOG" id="ENOG502RCS2">
    <property type="taxonomic scope" value="Eukaryota"/>
</dbReference>
<sequence length="64" mass="7456">MEVDEKREDGGELKIKGQAEAEKRKNEDTPDTLKHKMELEKREHELKEKALRNKVVRSRKNAAG</sequence>
<feature type="compositionally biased region" description="Basic residues" evidence="1">
    <location>
        <begin position="52"/>
        <end position="64"/>
    </location>
</feature>
<accession>S7RDI5</accession>
<keyword evidence="3" id="KW-1185">Reference proteome</keyword>
<dbReference type="KEGG" id="gtr:GLOTRDRAFT_101250"/>
<dbReference type="EMBL" id="KB469308">
    <property type="protein sequence ID" value="EPQ52280.1"/>
    <property type="molecule type" value="Genomic_DNA"/>
</dbReference>
<evidence type="ECO:0000256" key="1">
    <source>
        <dbReference type="SAM" id="MobiDB-lite"/>
    </source>
</evidence>
<gene>
    <name evidence="2" type="ORF">GLOTRDRAFT_101250</name>
</gene>
<organism evidence="2 3">
    <name type="scientific">Gloeophyllum trabeum (strain ATCC 11539 / FP-39264 / Madison 617)</name>
    <name type="common">Brown rot fungus</name>
    <dbReference type="NCBI Taxonomy" id="670483"/>
    <lineage>
        <taxon>Eukaryota</taxon>
        <taxon>Fungi</taxon>
        <taxon>Dikarya</taxon>
        <taxon>Basidiomycota</taxon>
        <taxon>Agaricomycotina</taxon>
        <taxon>Agaricomycetes</taxon>
        <taxon>Gloeophyllales</taxon>
        <taxon>Gloeophyllaceae</taxon>
        <taxon>Gloeophyllum</taxon>
    </lineage>
</organism>
<reference evidence="2 3" key="1">
    <citation type="journal article" date="2012" name="Science">
        <title>The Paleozoic origin of enzymatic lignin decomposition reconstructed from 31 fungal genomes.</title>
        <authorList>
            <person name="Floudas D."/>
            <person name="Binder M."/>
            <person name="Riley R."/>
            <person name="Barry K."/>
            <person name="Blanchette R.A."/>
            <person name="Henrissat B."/>
            <person name="Martinez A.T."/>
            <person name="Otillar R."/>
            <person name="Spatafora J.W."/>
            <person name="Yadav J.S."/>
            <person name="Aerts A."/>
            <person name="Benoit I."/>
            <person name="Boyd A."/>
            <person name="Carlson A."/>
            <person name="Copeland A."/>
            <person name="Coutinho P.M."/>
            <person name="de Vries R.P."/>
            <person name="Ferreira P."/>
            <person name="Findley K."/>
            <person name="Foster B."/>
            <person name="Gaskell J."/>
            <person name="Glotzer D."/>
            <person name="Gorecki P."/>
            <person name="Heitman J."/>
            <person name="Hesse C."/>
            <person name="Hori C."/>
            <person name="Igarashi K."/>
            <person name="Jurgens J.A."/>
            <person name="Kallen N."/>
            <person name="Kersten P."/>
            <person name="Kohler A."/>
            <person name="Kuees U."/>
            <person name="Kumar T.K.A."/>
            <person name="Kuo A."/>
            <person name="LaButti K."/>
            <person name="Larrondo L.F."/>
            <person name="Lindquist E."/>
            <person name="Ling A."/>
            <person name="Lombard V."/>
            <person name="Lucas S."/>
            <person name="Lundell T."/>
            <person name="Martin R."/>
            <person name="McLaughlin D.J."/>
            <person name="Morgenstern I."/>
            <person name="Morin E."/>
            <person name="Murat C."/>
            <person name="Nagy L.G."/>
            <person name="Nolan M."/>
            <person name="Ohm R.A."/>
            <person name="Patyshakuliyeva A."/>
            <person name="Rokas A."/>
            <person name="Ruiz-Duenas F.J."/>
            <person name="Sabat G."/>
            <person name="Salamov A."/>
            <person name="Samejima M."/>
            <person name="Schmutz J."/>
            <person name="Slot J.C."/>
            <person name="St John F."/>
            <person name="Stenlid J."/>
            <person name="Sun H."/>
            <person name="Sun S."/>
            <person name="Syed K."/>
            <person name="Tsang A."/>
            <person name="Wiebenga A."/>
            <person name="Young D."/>
            <person name="Pisabarro A."/>
            <person name="Eastwood D.C."/>
            <person name="Martin F."/>
            <person name="Cullen D."/>
            <person name="Grigoriev I.V."/>
            <person name="Hibbett D.S."/>
        </authorList>
    </citation>
    <scope>NUCLEOTIDE SEQUENCE [LARGE SCALE GENOMIC DNA]</scope>
    <source>
        <strain evidence="2 3">ATCC 11539</strain>
    </source>
</reference>
<dbReference type="Proteomes" id="UP000030669">
    <property type="component" value="Unassembled WGS sequence"/>
</dbReference>
<dbReference type="OrthoDB" id="3033907at2759"/>
<evidence type="ECO:0000313" key="2">
    <source>
        <dbReference type="EMBL" id="EPQ52280.1"/>
    </source>
</evidence>
<dbReference type="HOGENOM" id="CLU_193979_0_0_1"/>